<reference evidence="2 3" key="1">
    <citation type="journal article" date="2023" name="Sci. Data">
        <title>Genome assembly of the Korean intertidal mud-creeper Batillaria attramentaria.</title>
        <authorList>
            <person name="Patra A.K."/>
            <person name="Ho P.T."/>
            <person name="Jun S."/>
            <person name="Lee S.J."/>
            <person name="Kim Y."/>
            <person name="Won Y.J."/>
        </authorList>
    </citation>
    <scope>NUCLEOTIDE SEQUENCE [LARGE SCALE GENOMIC DNA]</scope>
    <source>
        <strain evidence="2">Wonlab-2016</strain>
    </source>
</reference>
<dbReference type="InterPro" id="IPR036116">
    <property type="entry name" value="FN3_sf"/>
</dbReference>
<sequence length="2421" mass="259705">MGTWAEQRSFLPSDEEERLFHTEGKGALDISLDNFATKPVTTPLPATEACQYGGLERRFENAFYLGRNHHLYLNWTGSDTQSGIYDYEVGMATAADNSVSPDISGYTSTNHHSFYSVYHPALTEDSPFYILIRATNKAGVSSVTTLGPVILTRRPPTYSGTVDLTLSANHLMVTWDNSQFTEVEPQHLTFSVALEEQTGGASLRPHAPPQFSPPCSSTTPPSCATFDLSDLHWGLHETHTYVALVKVTNIVGLELELTSDPYIHDTRLAASGTVYDVVPADDVEALAVQRSEDTDFQLSRAAYEARWSGFEDGSQGVTYRVGVGTAPSSDDVMTFLPVGTATTHKFINLDLQLNTKYFFTVVAVTSGGEVTVSSDGMTVIQAGQAVEGVVVLDGPMPDLPCSARKGYQLSQGTLVARWSLTTEQRMRYPEVQWKVQKAIPGIDVWLDVTSYEASPRSDVVMATGLALQPGNRYRFAVKLCVGVTCSLAIFSDGVTVLSSPPIAGEIAVVYNGDTGGEPLLEVTFETFKDPDVTDLTSSQRVMYSYEWTLTDRSQGQRLLQPWQTVPTVETVNNTHSRFTVSVPSALSFHECLGVSLRGMNKAGLVSEVTADVMDCQAVDPALIVPRQVLDAVGNTVSGSSGEPVTLAFNDGWSQGDRDYTPHNDVISAVWPTLRHPKVKWAVMVSQGPDVTSHFENSGPQPLSDPCSSPNVIVCGEVEGQKYINVNFGPSSSRPLLENGRHYYVCISADAETVTFEKWTDDLPAVSACSDGVTVDLTSPVAGSVEVEGLRNGVYQTSLTIVSARWSGFSDIEEVRSTAHHSGILSYKVAVGSVPAGEDVLKNGDVGLTNHVTLHGLRLQDGHTYYVTIQAEDHVGRTISAISNGFVADSSAPQRTTAQFRFAQPYITSDNSVSLCWEDMFVDAESGIDSYIVSMGSRPGHDDVMIGQTVTAECGEFTTDVTLVNGHAYYVTVKAVNGAGLQSRATSPAITVMTTSPTVGHVFDGQPPSGSSPPRDVDFVTSVSEVAAFWSGFSTPLAPVTSYSIRLGRCAGCGDVISDFDIGLTEEVNWSHAGLHEGIRYFTTVTACNDVDQCTEVTSDGVMIDVTAPVKGTVWDGTGDVDIAFQAQRDYVGAQWRGFNDLGSGLAGFAWRAGTSPGGSDVMTSRDVGLAVSAFTKDLTSPLPVGQTVYVTVTATDRAGNSAEVTSNGFRVDASLPQVVRAPALSRGLGTLDNLTLVSRDALSVSWEIQDSDSQVETQFVSLTSHQLGEFESRPTQVPGPLKEYAFTTLSLHDGSRYSVKVTGCNLARLCTSTSLTDILHDSTPPTTGMFAVDTDHAADLRRHIDGWMSWSSNSLKLAWLGFHDLHSGIDHYEIRVGTTPFATDLLPGDTFTTVSHSESGTSFEDEGFVQMYHVTTETLSYGDSIYIAVWAVNGVGLRSHPALSRFDLEEGGGMSLRRRCSSYSCLAQCVCAVQGGTCASPTPCTVYSADSTPNAILTVHDRADLSVLETTSLSRDTHEASTVYLAATWEVSVNQGLAPSSNSDIPSGVFSSVDDRMWKDVGTSLYSVIVIPPDRSLNPKLSYSTFVRCWYPDGSYTVFKSPGIIPLVKAPGTTNQVGRAVKEHAASNQEKDVDFVTSSDTVHITWKGKFISTSSPIQTINVYIGTTPEAHYVHSSGVLSPSAESYQTSGLQLAEDTLYYTTVVAWGEGGMVSWAVSDGFMLDTTSPGAGVVVDGTGLEDANYQSRDDRVSARWHGFSDVGSGVRRYMWCVGLTPDKADCDVMDWTDVGLMTSGNMDLSSPVSQGSTLYSKVYAEDAAGHRSEVSVSNGVKVDTTPPVARDLVYSGGVNLLSNPSFEADTAQDTNQGACDLQPPTSWQGQQHVLLSGGLTQTVSGLTPGAVYRFTVRLAYPATLMAHHRPLSGHVTLGRERHAFELDPRMCRGVCDAVEEPVIMWHQFSYIVSAPASSLDVSISTTVASGEQQLAVDHAELLHVQYVQEPGALNTNALSTGAVFLPQWSVVQASWHFTDAESTIVDYQWALGTVQGGVQIQGFHSVGRRQHATVSGLKLTHGLPLYVTVLARNAAGLTSVAYSEPLVTDMTPPVISDLVDGSGTDVDFQTGNVISATWTASDSESGVANCQWAIGFTPGRGDILAFENVPTPASDTFTASADVAPTLASLTLPQTVYVSVRCYNRAGLPAHDVTDGVTIVAIDNDQSLGSLQLLADGVTHYPAQETCHVLQDRLRLRWSNLGSTIPTSGFQVGYSANGIAATDNTPSLPYLLESARIQDINFARDTLYDVTLTTIDIRDVLGSKVNKTTHLKPDAPSVKAGGSVTSSISGTDLTLSWPDLFVSDLDLVYEVTVGSVVGGSDMFLWRQTSATSVVVSLENAKATSFTLSVVVTAVDPCGQFVSHVESVDVNL</sequence>
<dbReference type="InterPro" id="IPR013783">
    <property type="entry name" value="Ig-like_fold"/>
</dbReference>
<evidence type="ECO:0000313" key="3">
    <source>
        <dbReference type="Proteomes" id="UP001519460"/>
    </source>
</evidence>
<dbReference type="InterPro" id="IPR003961">
    <property type="entry name" value="FN3_dom"/>
</dbReference>
<dbReference type="EMBL" id="JACVVK020000036">
    <property type="protein sequence ID" value="KAK7500517.1"/>
    <property type="molecule type" value="Genomic_DNA"/>
</dbReference>
<evidence type="ECO:0000313" key="2">
    <source>
        <dbReference type="EMBL" id="KAK7500517.1"/>
    </source>
</evidence>
<name>A0ABD0LN91_9CAEN</name>
<evidence type="ECO:0000259" key="1">
    <source>
        <dbReference type="PROSITE" id="PS50853"/>
    </source>
</evidence>
<dbReference type="SUPFAM" id="SSF49265">
    <property type="entry name" value="Fibronectin type III"/>
    <property type="match status" value="3"/>
</dbReference>
<comment type="caution">
    <text evidence="2">The sequence shown here is derived from an EMBL/GenBank/DDBJ whole genome shotgun (WGS) entry which is preliminary data.</text>
</comment>
<keyword evidence="3" id="KW-1185">Reference proteome</keyword>
<dbReference type="PANTHER" id="PTHR16897">
    <property type="entry name" value="OS10G0105400 PROTEIN"/>
    <property type="match status" value="1"/>
</dbReference>
<dbReference type="PROSITE" id="PS50853">
    <property type="entry name" value="FN3"/>
    <property type="match status" value="2"/>
</dbReference>
<dbReference type="SMART" id="SM00060">
    <property type="entry name" value="FN3"/>
    <property type="match status" value="5"/>
</dbReference>
<organism evidence="2 3">
    <name type="scientific">Batillaria attramentaria</name>
    <dbReference type="NCBI Taxonomy" id="370345"/>
    <lineage>
        <taxon>Eukaryota</taxon>
        <taxon>Metazoa</taxon>
        <taxon>Spiralia</taxon>
        <taxon>Lophotrochozoa</taxon>
        <taxon>Mollusca</taxon>
        <taxon>Gastropoda</taxon>
        <taxon>Caenogastropoda</taxon>
        <taxon>Sorbeoconcha</taxon>
        <taxon>Cerithioidea</taxon>
        <taxon>Batillariidae</taxon>
        <taxon>Batillaria</taxon>
    </lineage>
</organism>
<feature type="domain" description="Fibronectin type-III" evidence="1">
    <location>
        <begin position="891"/>
        <end position="997"/>
    </location>
</feature>
<dbReference type="Proteomes" id="UP001519460">
    <property type="component" value="Unassembled WGS sequence"/>
</dbReference>
<protein>
    <recommendedName>
        <fullName evidence="1">Fibronectin type-III domain-containing protein</fullName>
    </recommendedName>
</protein>
<dbReference type="Gene3D" id="2.60.40.10">
    <property type="entry name" value="Immunoglobulins"/>
    <property type="match status" value="1"/>
</dbReference>
<proteinExistence type="predicted"/>
<accession>A0ABD0LN91</accession>
<dbReference type="PANTHER" id="PTHR16897:SF2">
    <property type="entry name" value="OS03G0226600 PROTEIN"/>
    <property type="match status" value="1"/>
</dbReference>
<gene>
    <name evidence="2" type="ORF">BaRGS_00008092</name>
</gene>
<feature type="domain" description="Fibronectin type-III" evidence="1">
    <location>
        <begin position="279"/>
        <end position="385"/>
    </location>
</feature>